<dbReference type="NCBIfam" id="TIGR00526">
    <property type="entry name" value="folB_dom"/>
    <property type="match status" value="1"/>
</dbReference>
<dbReference type="EMBL" id="RDQH01000338">
    <property type="protein sequence ID" value="RXH81319.1"/>
    <property type="molecule type" value="Genomic_DNA"/>
</dbReference>
<evidence type="ECO:0000256" key="9">
    <source>
        <dbReference type="RuleBase" id="RU362079"/>
    </source>
</evidence>
<comment type="similarity">
    <text evidence="3 9">Belongs to the DHNA family.</text>
</comment>
<comment type="subunit">
    <text evidence="8">Homooctamer. Forms a hollow cylinder assembled from two ring-shaped tetramers.</text>
</comment>
<evidence type="ECO:0000256" key="7">
    <source>
        <dbReference type="ARBA" id="ARBA00055579"/>
    </source>
</evidence>
<dbReference type="UniPathway" id="UPA00077">
    <property type="reaction ID" value="UER00154"/>
</dbReference>
<dbReference type="Pfam" id="PF00443">
    <property type="entry name" value="UCH"/>
    <property type="match status" value="1"/>
</dbReference>
<comment type="similarity">
    <text evidence="4">Belongs to the peptidase C19 family.</text>
</comment>
<protein>
    <recommendedName>
        <fullName evidence="9">7,8-dihydroneopterin aldolase</fullName>
        <ecNumber evidence="9">4.1.2.25</ecNumber>
    </recommendedName>
</protein>
<organism evidence="11 12">
    <name type="scientific">Malus domestica</name>
    <name type="common">Apple</name>
    <name type="synonym">Pyrus malus</name>
    <dbReference type="NCBI Taxonomy" id="3750"/>
    <lineage>
        <taxon>Eukaryota</taxon>
        <taxon>Viridiplantae</taxon>
        <taxon>Streptophyta</taxon>
        <taxon>Embryophyta</taxon>
        <taxon>Tracheophyta</taxon>
        <taxon>Spermatophyta</taxon>
        <taxon>Magnoliopsida</taxon>
        <taxon>eudicotyledons</taxon>
        <taxon>Gunneridae</taxon>
        <taxon>Pentapetalae</taxon>
        <taxon>rosids</taxon>
        <taxon>fabids</taxon>
        <taxon>Rosales</taxon>
        <taxon>Rosaceae</taxon>
        <taxon>Amygdaloideae</taxon>
        <taxon>Maleae</taxon>
        <taxon>Malus</taxon>
    </lineage>
</organism>
<dbReference type="SUPFAM" id="SSF54001">
    <property type="entry name" value="Cysteine proteinases"/>
    <property type="match status" value="1"/>
</dbReference>
<dbReference type="CDD" id="cd00534">
    <property type="entry name" value="DHNA_DHNTPE"/>
    <property type="match status" value="1"/>
</dbReference>
<accession>A0A498IEA7</accession>
<dbReference type="FunFam" id="3.30.1130.10:FF:000003">
    <property type="entry name" value="7,8-dihydroneopterin aldolase"/>
    <property type="match status" value="1"/>
</dbReference>
<comment type="caution">
    <text evidence="11">The sequence shown here is derived from an EMBL/GenBank/DDBJ whole genome shotgun (WGS) entry which is preliminary data.</text>
</comment>
<evidence type="ECO:0000256" key="5">
    <source>
        <dbReference type="ARBA" id="ARBA00022909"/>
    </source>
</evidence>
<evidence type="ECO:0000256" key="8">
    <source>
        <dbReference type="ARBA" id="ARBA00063311"/>
    </source>
</evidence>
<evidence type="ECO:0000256" key="1">
    <source>
        <dbReference type="ARBA" id="ARBA00001353"/>
    </source>
</evidence>
<keyword evidence="12" id="KW-1185">Reference proteome</keyword>
<dbReference type="SMART" id="SM00905">
    <property type="entry name" value="FolB"/>
    <property type="match status" value="1"/>
</dbReference>
<evidence type="ECO:0000256" key="3">
    <source>
        <dbReference type="ARBA" id="ARBA00005708"/>
    </source>
</evidence>
<dbReference type="STRING" id="3750.A0A498IEA7"/>
<dbReference type="GO" id="GO:0004150">
    <property type="term" value="F:dihydroneopterin aldolase activity"/>
    <property type="evidence" value="ECO:0007669"/>
    <property type="project" value="UniProtKB-UniRule"/>
</dbReference>
<dbReference type="PANTHER" id="PTHR21646:SF75">
    <property type="entry name" value="UBIQUITIN CARBOXYL-TERMINAL HYDROLASE"/>
    <property type="match status" value="1"/>
</dbReference>
<dbReference type="NCBIfam" id="TIGR00525">
    <property type="entry name" value="folB"/>
    <property type="match status" value="1"/>
</dbReference>
<proteinExistence type="inferred from homology"/>
<dbReference type="InterPro" id="IPR028889">
    <property type="entry name" value="USP"/>
</dbReference>
<gene>
    <name evidence="11" type="ORF">DVH24_005233</name>
</gene>
<feature type="domain" description="USP" evidence="10">
    <location>
        <begin position="343"/>
        <end position="941"/>
    </location>
</feature>
<dbReference type="SUPFAM" id="SSF55620">
    <property type="entry name" value="Tetrahydrobiopterin biosynthesis enzymes-like"/>
    <property type="match status" value="1"/>
</dbReference>
<dbReference type="PROSITE" id="PS00972">
    <property type="entry name" value="USP_1"/>
    <property type="match status" value="1"/>
</dbReference>
<dbReference type="InterPro" id="IPR006156">
    <property type="entry name" value="Dihydroneopterin_aldolase"/>
</dbReference>
<dbReference type="InterPro" id="IPR038765">
    <property type="entry name" value="Papain-like_cys_pep_sf"/>
</dbReference>
<dbReference type="PROSITE" id="PS00973">
    <property type="entry name" value="USP_2"/>
    <property type="match status" value="1"/>
</dbReference>
<evidence type="ECO:0000256" key="6">
    <source>
        <dbReference type="ARBA" id="ARBA00023239"/>
    </source>
</evidence>
<reference evidence="11 12" key="1">
    <citation type="submission" date="2018-10" db="EMBL/GenBank/DDBJ databases">
        <title>A high-quality apple genome assembly.</title>
        <authorList>
            <person name="Hu J."/>
        </authorList>
    </citation>
    <scope>NUCLEOTIDE SEQUENCE [LARGE SCALE GENOMIC DNA]</scope>
    <source>
        <strain evidence="12">cv. HFTH1</strain>
        <tissue evidence="11">Young leaf</tissue>
    </source>
</reference>
<keyword evidence="6 9" id="KW-0456">Lyase</keyword>
<evidence type="ECO:0000256" key="2">
    <source>
        <dbReference type="ARBA" id="ARBA00005013"/>
    </source>
</evidence>
<dbReference type="Gene3D" id="3.90.70.10">
    <property type="entry name" value="Cysteine proteinases"/>
    <property type="match status" value="2"/>
</dbReference>
<evidence type="ECO:0000256" key="4">
    <source>
        <dbReference type="ARBA" id="ARBA00009085"/>
    </source>
</evidence>
<dbReference type="GO" id="GO:0046654">
    <property type="term" value="P:tetrahydrofolate biosynthetic process"/>
    <property type="evidence" value="ECO:0007669"/>
    <property type="project" value="UniProtKB-UniRule"/>
</dbReference>
<dbReference type="EC" id="4.1.2.25" evidence="9"/>
<dbReference type="AlphaFoldDB" id="A0A498IEA7"/>
<dbReference type="InterPro" id="IPR001394">
    <property type="entry name" value="Peptidase_C19_UCH"/>
</dbReference>
<dbReference type="Pfam" id="PF02152">
    <property type="entry name" value="FolB"/>
    <property type="match status" value="1"/>
</dbReference>
<dbReference type="InterPro" id="IPR006157">
    <property type="entry name" value="FolB_dom"/>
</dbReference>
<dbReference type="Gene3D" id="3.30.1130.10">
    <property type="match status" value="1"/>
</dbReference>
<dbReference type="Proteomes" id="UP000290289">
    <property type="component" value="Chromosome 12"/>
</dbReference>
<comment type="catalytic activity">
    <reaction evidence="1 9">
        <text>7,8-dihydroneopterin = 6-hydroxymethyl-7,8-dihydropterin + glycolaldehyde</text>
        <dbReference type="Rhea" id="RHEA:10540"/>
        <dbReference type="ChEBI" id="CHEBI:17001"/>
        <dbReference type="ChEBI" id="CHEBI:17071"/>
        <dbReference type="ChEBI" id="CHEBI:44841"/>
        <dbReference type="EC" id="4.1.2.25"/>
    </reaction>
</comment>
<comment type="function">
    <text evidence="9">Catalyzes the conversion of 7,8-dihydroneopterin to 6-hydroxymethyl-7,8-dihydropterin.</text>
</comment>
<dbReference type="InterPro" id="IPR057372">
    <property type="entry name" value="Ubiquitin_UBP8/5"/>
</dbReference>
<dbReference type="PANTHER" id="PTHR21646">
    <property type="entry name" value="UBIQUITIN CARBOXYL-TERMINAL HYDROLASE"/>
    <property type="match status" value="1"/>
</dbReference>
<keyword evidence="5 9" id="KW-0289">Folate biosynthesis</keyword>
<dbReference type="Pfam" id="PF25242">
    <property type="entry name" value="Ubiquitin_UBP8"/>
    <property type="match status" value="1"/>
</dbReference>
<dbReference type="PROSITE" id="PS50235">
    <property type="entry name" value="USP_3"/>
    <property type="match status" value="1"/>
</dbReference>
<dbReference type="GO" id="GO:0046656">
    <property type="term" value="P:folic acid biosynthetic process"/>
    <property type="evidence" value="ECO:0007669"/>
    <property type="project" value="UniProtKB-UniRule"/>
</dbReference>
<dbReference type="InterPro" id="IPR050185">
    <property type="entry name" value="Ub_carboxyl-term_hydrolase"/>
</dbReference>
<evidence type="ECO:0000259" key="10">
    <source>
        <dbReference type="PROSITE" id="PS50235"/>
    </source>
</evidence>
<dbReference type="GO" id="GO:0004843">
    <property type="term" value="F:cysteine-type deubiquitinase activity"/>
    <property type="evidence" value="ECO:0007669"/>
    <property type="project" value="InterPro"/>
</dbReference>
<dbReference type="InterPro" id="IPR043133">
    <property type="entry name" value="GTP-CH-I_C/QueF"/>
</dbReference>
<sequence>MTRRISEKLRPSLFPYKPTLRFLCPPPHLSLSSTLHLCKSLARALAAKTLALFSLPFSDHDRDAMADSFGDDSFWDLDFRPHFRSQRPRLHDDYDDNGDNEDVLGNAVDKVYLVPYRWWKEARTEEDRNGGVLYTATTDDDDAGAEIVLDLKKNDVVEEGFSGREYALVPESTWCRALIRHNDFNAAAKDNVSFFGAENLNDIYSLQIRLFVSWETNSLFVKITQKDNAIVSYKRACNVFSSEYVPTTQFFMNDRVNLPSDIPGQLNKEILLELRLHGFSDCMKGSDWRSDEVADKESSLDGSTYGGSIKMNGSTDYVNPYLTSTNSLQSGIIYRGVGSLGLTGLENLGNTCFMNSAIQCLVHTPKLVDYFLGDYRKDINYANPLGLKGELALSFGELLRRLWAPGARSVAPTMFKSKLANFAPQFSGYNQHDSQELLAFLLDGLHEDLNRVKCKPYIEAKDVEGRPDDEVAEEYWQNHLARNDSIIVDVCQGQYRSKLVCPVCNKVSVMFDPFMYLSLPLPSTSMRTMTLTVLSTDGTAMPSTCTVTVPQGGRLMDLTNALSTACCLRDDETLMVAEIYKSCIFRLLEDPFDSLALIRDGDLLVAYRLPKDCESSLLVTFIHQHMDVGYNNGEMGLVPPAFGVPLIARLPDVCNGSDIRNKFLKVLNPCLMPTGDALDIFDDDDIGNYATEDSNKEDATPSTIMDNDAYADRESGDEAHLHNDFQFYFTDTKGAIRDTLIDMNEPIVVSKLPKRLSVLVLWSDKMTKKYDTCLLSNLPEIFKPPFSVRRPQESVSLYKCLEAFMKEEPLGPEDMYCPTCKKPQQASKKLDLWRLPEILVIHLKRFSYSHYFKNKLETFVDFPIHDLDFSRYIAHQISQLSSRYMLYAISNHYGGMGGGHYTAFAQLGNGSWYEFDDDRVCHVGEETIKTSAAYVLFYRRVPDIFTKRRFSRNAPPLKKHSAKAAEYRALMAAPTFGTIQEDAAVRGGDKLILRGLKFHGFHGVKPEERKLGQKFVIDVDAWMDLREAGKSDHLSDTVSYTEIYRIVKEVVEGPPHNLLESVAQQIASTTLKNYPQISAVSVKVAKPHVAVHGPLDYLGVEIFRYRSVDLPKALHGV</sequence>
<name>A0A498IEA7_MALDO</name>
<dbReference type="GO" id="GO:0016579">
    <property type="term" value="P:protein deubiquitination"/>
    <property type="evidence" value="ECO:0007669"/>
    <property type="project" value="InterPro"/>
</dbReference>
<evidence type="ECO:0000313" key="11">
    <source>
        <dbReference type="EMBL" id="RXH81319.1"/>
    </source>
</evidence>
<comment type="function">
    <text evidence="7">Catalyzes the conversion of 7,8-dihydroneopterin into 6-hydroxymethyl-7,8-dihydropterin, a biosynthetic precursor of the vitamin tetrahydrofolate. Can use L-threo-dihydroneopterin and D-erythro-dihydroneopterin as substrates for the formation of 6-hydroxymethyldihydropterin, but it can also catalyze the epimerization of carbon 2' of dihydroneopterin and dihydromonapterin.</text>
</comment>
<comment type="pathway">
    <text evidence="2 9">Cofactor biosynthesis; tetrahydrofolate biosynthesis; 2-amino-4-hydroxy-6-hydroxymethyl-7,8-dihydropteridine diphosphate from 7,8-dihydroneopterin triphosphate: step 3/4.</text>
</comment>
<dbReference type="CDD" id="cd02674">
    <property type="entry name" value="Peptidase_C19R"/>
    <property type="match status" value="1"/>
</dbReference>
<dbReference type="InterPro" id="IPR018200">
    <property type="entry name" value="USP_CS"/>
</dbReference>
<evidence type="ECO:0000313" key="12">
    <source>
        <dbReference type="Proteomes" id="UP000290289"/>
    </source>
</evidence>